<gene>
    <name evidence="20" type="ORF">L798_05838</name>
</gene>
<dbReference type="GO" id="GO:0004818">
    <property type="term" value="F:glutamate-tRNA ligase activity"/>
    <property type="evidence" value="ECO:0007669"/>
    <property type="project" value="UniProtKB-EC"/>
</dbReference>
<dbReference type="EC" id="6.1.1.24" evidence="10"/>
<evidence type="ECO:0000256" key="1">
    <source>
        <dbReference type="ARBA" id="ARBA00004173"/>
    </source>
</evidence>
<name>A0A067R6M3_ZOONE</name>
<dbReference type="STRING" id="136037.A0A067R6M3"/>
<comment type="catalytic activity">
    <reaction evidence="14">
        <text>tRNA(Glu) + L-glutamate + ATP = L-glutamyl-tRNA(Glu) + AMP + diphosphate</text>
        <dbReference type="Rhea" id="RHEA:23540"/>
        <dbReference type="Rhea" id="RHEA-COMP:9663"/>
        <dbReference type="Rhea" id="RHEA-COMP:9680"/>
        <dbReference type="ChEBI" id="CHEBI:29985"/>
        <dbReference type="ChEBI" id="CHEBI:30616"/>
        <dbReference type="ChEBI" id="CHEBI:33019"/>
        <dbReference type="ChEBI" id="CHEBI:78442"/>
        <dbReference type="ChEBI" id="CHEBI:78520"/>
        <dbReference type="ChEBI" id="CHEBI:456215"/>
        <dbReference type="EC" id="6.1.1.17"/>
    </reaction>
    <physiologicalReaction direction="left-to-right" evidence="14">
        <dbReference type="Rhea" id="RHEA:23541"/>
    </physiologicalReaction>
</comment>
<dbReference type="NCBIfam" id="TIGR00464">
    <property type="entry name" value="gltX_bact"/>
    <property type="match status" value="1"/>
</dbReference>
<keyword evidence="4 17" id="KW-0436">Ligase</keyword>
<feature type="domain" description="Glutamyl/glutaminyl-tRNA synthetase class Ib catalytic" evidence="18">
    <location>
        <begin position="29"/>
        <end position="340"/>
    </location>
</feature>
<keyword evidence="6 17" id="KW-0067">ATP-binding</keyword>
<keyword evidence="21" id="KW-1185">Reference proteome</keyword>
<dbReference type="InterPro" id="IPR000924">
    <property type="entry name" value="Glu/Gln-tRNA-synth"/>
</dbReference>
<dbReference type="GO" id="GO:0005739">
    <property type="term" value="C:mitochondrion"/>
    <property type="evidence" value="ECO:0007669"/>
    <property type="project" value="UniProtKB-SubCell"/>
</dbReference>
<comment type="catalytic activity">
    <reaction evidence="15">
        <text>tRNA(Glx) + L-glutamate + ATP = L-glutamyl-tRNA(Glx) + AMP + diphosphate</text>
        <dbReference type="Rhea" id="RHEA:18397"/>
        <dbReference type="Rhea" id="RHEA-COMP:9713"/>
        <dbReference type="Rhea" id="RHEA-COMP:9716"/>
        <dbReference type="ChEBI" id="CHEBI:29985"/>
        <dbReference type="ChEBI" id="CHEBI:30616"/>
        <dbReference type="ChEBI" id="CHEBI:33019"/>
        <dbReference type="ChEBI" id="CHEBI:78442"/>
        <dbReference type="ChEBI" id="CHEBI:78520"/>
        <dbReference type="ChEBI" id="CHEBI:456215"/>
        <dbReference type="EC" id="6.1.1.24"/>
    </reaction>
    <physiologicalReaction direction="left-to-right" evidence="15">
        <dbReference type="Rhea" id="RHEA:18398"/>
    </physiologicalReaction>
</comment>
<dbReference type="GO" id="GO:0006424">
    <property type="term" value="P:glutamyl-tRNA aminoacylation"/>
    <property type="evidence" value="ECO:0007669"/>
    <property type="project" value="InterPro"/>
</dbReference>
<evidence type="ECO:0000256" key="8">
    <source>
        <dbReference type="ARBA" id="ARBA00023146"/>
    </source>
</evidence>
<dbReference type="HAMAP" id="MF_00022">
    <property type="entry name" value="Glu_tRNA_synth_type1"/>
    <property type="match status" value="1"/>
</dbReference>
<keyword evidence="8 17" id="KW-0030">Aminoacyl-tRNA synthetase</keyword>
<evidence type="ECO:0000256" key="5">
    <source>
        <dbReference type="ARBA" id="ARBA00022741"/>
    </source>
</evidence>
<evidence type="ECO:0000313" key="20">
    <source>
        <dbReference type="EMBL" id="KDR18959.1"/>
    </source>
</evidence>
<evidence type="ECO:0000256" key="12">
    <source>
        <dbReference type="ARBA" id="ARBA00044251"/>
    </source>
</evidence>
<dbReference type="PANTHER" id="PTHR43311:SF2">
    <property type="entry name" value="GLUTAMATE--TRNA LIGASE, MITOCHONDRIAL-RELATED"/>
    <property type="match status" value="1"/>
</dbReference>
<feature type="domain" description="Aminoacyl-tRNA synthetase class I anticodon-binding" evidence="19">
    <location>
        <begin position="393"/>
        <end position="519"/>
    </location>
</feature>
<dbReference type="InterPro" id="IPR049940">
    <property type="entry name" value="GluQ/Sye"/>
</dbReference>
<protein>
    <recommendedName>
        <fullName evidence="11">Nondiscriminating glutamyl-tRNA synthetase EARS2, mitochondrial</fullName>
        <ecNumber evidence="3">6.1.1.17</ecNumber>
        <ecNumber evidence="10">6.1.1.24</ecNumber>
    </recommendedName>
    <alternativeName>
        <fullName evidence="13">Glutamate--tRNA(Gln) ligase EARS2, mitochondrial</fullName>
    </alternativeName>
    <alternativeName>
        <fullName evidence="9">Glutamyl-tRNA synthetase</fullName>
    </alternativeName>
    <alternativeName>
        <fullName evidence="12">Mitochondrial glutamyl-tRNA synthetase</fullName>
    </alternativeName>
</protein>
<sequence>MVRKNIFRWIPSTIICGRQLMTTAQRIQEVRVRFAPSPTGHLHLGGLRTAFYNYIFAKSRGGKFILRIEDTDQSRIVPDAVRTLENDLQWAGIVPDESPSIGGPYGPYEQSGRLPLYRDQVKCILEAGAAYYCFCTDRRLDLLRREAIKARQVPRYDNRCRHLPEAEVKKRLARGDNYCIRFKLVSNEESFEDLVYGKISYNIALNEGDPVIIKSDGYPTYHFANVVDDHFMKISHVLRGVEWQISTTKHILLYRAFGWQPPVYAHLPLILNTDGSKLSKRQGDITVDNYRREGIFPEALLNFIIDAGGGFTKDVARTKSRIYTLQELIEQFDISHVKPSSCRLTPEKLPEFNGLELRRRLADKEESAVLVQEVKELVSRTFKDRLENQKLQLQDDHIMSVLVWGEDRITRLTDLVNSNLAFLWIIPSQHALEIVASEANNIGVLEDMKLYLSKLLETEFHRDHLKKLLKDFSSEKQLPFSKLMKLLRSAVSGLQEGPGVAEMMEILGRASTLARLDHAVTVLKTLQTSFAGGSGDSAVSKRKLSLGLIPSV</sequence>
<dbReference type="GO" id="GO:0008270">
    <property type="term" value="F:zinc ion binding"/>
    <property type="evidence" value="ECO:0007669"/>
    <property type="project" value="InterPro"/>
</dbReference>
<dbReference type="GO" id="GO:0005524">
    <property type="term" value="F:ATP binding"/>
    <property type="evidence" value="ECO:0007669"/>
    <property type="project" value="UniProtKB-KW"/>
</dbReference>
<dbReference type="Pfam" id="PF00749">
    <property type="entry name" value="tRNA-synt_1c"/>
    <property type="match status" value="1"/>
</dbReference>
<dbReference type="InterPro" id="IPR004527">
    <property type="entry name" value="Glu-tRNA-ligase_bac/mito"/>
</dbReference>
<dbReference type="InParanoid" id="A0A067R6M3"/>
<keyword evidence="5 17" id="KW-0547">Nucleotide-binding</keyword>
<dbReference type="InterPro" id="IPR020058">
    <property type="entry name" value="Glu/Gln-tRNA-synth_Ib_cat-dom"/>
</dbReference>
<dbReference type="AlphaFoldDB" id="A0A067R6M3"/>
<evidence type="ECO:0000256" key="13">
    <source>
        <dbReference type="ARBA" id="ARBA00044313"/>
    </source>
</evidence>
<dbReference type="CDD" id="cd00808">
    <property type="entry name" value="GluRS_core"/>
    <property type="match status" value="1"/>
</dbReference>
<evidence type="ECO:0000256" key="16">
    <source>
        <dbReference type="ARBA" id="ARBA00047689"/>
    </source>
</evidence>
<dbReference type="Gene3D" id="1.10.10.350">
    <property type="match status" value="1"/>
</dbReference>
<evidence type="ECO:0000259" key="18">
    <source>
        <dbReference type="Pfam" id="PF00749"/>
    </source>
</evidence>
<comment type="similarity">
    <text evidence="2">Belongs to the class-I aminoacyl-tRNA synthetase family. Glutamate--tRNA ligase type 1 subfamily.</text>
</comment>
<dbReference type="GO" id="GO:0000049">
    <property type="term" value="F:tRNA binding"/>
    <property type="evidence" value="ECO:0007669"/>
    <property type="project" value="InterPro"/>
</dbReference>
<dbReference type="eggNOG" id="KOG1149">
    <property type="taxonomic scope" value="Eukaryota"/>
</dbReference>
<proteinExistence type="inferred from homology"/>
<evidence type="ECO:0000256" key="11">
    <source>
        <dbReference type="ARBA" id="ARBA00044142"/>
    </source>
</evidence>
<keyword evidence="7 17" id="KW-0648">Protein biosynthesis</keyword>
<evidence type="ECO:0000256" key="14">
    <source>
        <dbReference type="ARBA" id="ARBA00047366"/>
    </source>
</evidence>
<dbReference type="PANTHER" id="PTHR43311">
    <property type="entry name" value="GLUTAMATE--TRNA LIGASE"/>
    <property type="match status" value="1"/>
</dbReference>
<dbReference type="FunCoup" id="A0A067R6M3">
    <property type="interactions" value="714"/>
</dbReference>
<evidence type="ECO:0000256" key="9">
    <source>
        <dbReference type="ARBA" id="ARBA00030865"/>
    </source>
</evidence>
<comment type="subcellular location">
    <subcellularLocation>
        <location evidence="1">Mitochondrion</location>
    </subcellularLocation>
</comment>
<dbReference type="Pfam" id="PF19269">
    <property type="entry name" value="Anticodon_2"/>
    <property type="match status" value="1"/>
</dbReference>
<dbReference type="GO" id="GO:0050561">
    <property type="term" value="F:glutamate-tRNA(Gln) ligase activity"/>
    <property type="evidence" value="ECO:0007669"/>
    <property type="project" value="UniProtKB-EC"/>
</dbReference>
<dbReference type="InterPro" id="IPR001412">
    <property type="entry name" value="aa-tRNA-synth_I_CS"/>
</dbReference>
<dbReference type="SUPFAM" id="SSF48163">
    <property type="entry name" value="An anticodon-binding domain of class I aminoacyl-tRNA synthetases"/>
    <property type="match status" value="1"/>
</dbReference>
<organism evidence="20 21">
    <name type="scientific">Zootermopsis nevadensis</name>
    <name type="common">Dampwood termite</name>
    <dbReference type="NCBI Taxonomy" id="136037"/>
    <lineage>
        <taxon>Eukaryota</taxon>
        <taxon>Metazoa</taxon>
        <taxon>Ecdysozoa</taxon>
        <taxon>Arthropoda</taxon>
        <taxon>Hexapoda</taxon>
        <taxon>Insecta</taxon>
        <taxon>Pterygota</taxon>
        <taxon>Neoptera</taxon>
        <taxon>Polyneoptera</taxon>
        <taxon>Dictyoptera</taxon>
        <taxon>Blattodea</taxon>
        <taxon>Blattoidea</taxon>
        <taxon>Termitoidae</taxon>
        <taxon>Termopsidae</taxon>
        <taxon>Zootermopsis</taxon>
    </lineage>
</organism>
<evidence type="ECO:0000256" key="3">
    <source>
        <dbReference type="ARBA" id="ARBA00012835"/>
    </source>
</evidence>
<evidence type="ECO:0000256" key="7">
    <source>
        <dbReference type="ARBA" id="ARBA00022917"/>
    </source>
</evidence>
<evidence type="ECO:0000256" key="2">
    <source>
        <dbReference type="ARBA" id="ARBA00007894"/>
    </source>
</evidence>
<evidence type="ECO:0000256" key="10">
    <source>
        <dbReference type="ARBA" id="ARBA00044054"/>
    </source>
</evidence>
<dbReference type="PROSITE" id="PS00178">
    <property type="entry name" value="AA_TRNA_LIGASE_I"/>
    <property type="match status" value="1"/>
</dbReference>
<dbReference type="Proteomes" id="UP000027135">
    <property type="component" value="Unassembled WGS sequence"/>
</dbReference>
<comment type="catalytic activity">
    <reaction evidence="16">
        <text>tRNA(Gln) + L-glutamate + ATP = L-glutamyl-tRNA(Gln) + AMP + diphosphate</text>
        <dbReference type="Rhea" id="RHEA:64612"/>
        <dbReference type="Rhea" id="RHEA-COMP:9662"/>
        <dbReference type="Rhea" id="RHEA-COMP:9684"/>
        <dbReference type="ChEBI" id="CHEBI:29985"/>
        <dbReference type="ChEBI" id="CHEBI:30616"/>
        <dbReference type="ChEBI" id="CHEBI:33019"/>
        <dbReference type="ChEBI" id="CHEBI:78442"/>
        <dbReference type="ChEBI" id="CHEBI:78520"/>
        <dbReference type="ChEBI" id="CHEBI:456215"/>
    </reaction>
    <physiologicalReaction direction="left-to-right" evidence="16">
        <dbReference type="Rhea" id="RHEA:64613"/>
    </physiologicalReaction>
</comment>
<dbReference type="EC" id="6.1.1.17" evidence="3"/>
<dbReference type="InterPro" id="IPR045462">
    <property type="entry name" value="aa-tRNA-synth_I_cd-bd"/>
</dbReference>
<reference evidence="20 21" key="1">
    <citation type="journal article" date="2014" name="Nat. Commun.">
        <title>Molecular traces of alternative social organization in a termite genome.</title>
        <authorList>
            <person name="Terrapon N."/>
            <person name="Li C."/>
            <person name="Robertson H.M."/>
            <person name="Ji L."/>
            <person name="Meng X."/>
            <person name="Booth W."/>
            <person name="Chen Z."/>
            <person name="Childers C.P."/>
            <person name="Glastad K.M."/>
            <person name="Gokhale K."/>
            <person name="Gowin J."/>
            <person name="Gronenberg W."/>
            <person name="Hermansen R.A."/>
            <person name="Hu H."/>
            <person name="Hunt B.G."/>
            <person name="Huylmans A.K."/>
            <person name="Khalil S.M."/>
            <person name="Mitchell R.D."/>
            <person name="Munoz-Torres M.C."/>
            <person name="Mustard J.A."/>
            <person name="Pan H."/>
            <person name="Reese J.T."/>
            <person name="Scharf M.E."/>
            <person name="Sun F."/>
            <person name="Vogel H."/>
            <person name="Xiao J."/>
            <person name="Yang W."/>
            <person name="Yang Z."/>
            <person name="Yang Z."/>
            <person name="Zhou J."/>
            <person name="Zhu J."/>
            <person name="Brent C.S."/>
            <person name="Elsik C.G."/>
            <person name="Goodisman M.A."/>
            <person name="Liberles D.A."/>
            <person name="Roe R.M."/>
            <person name="Vargo E.L."/>
            <person name="Vilcinskas A."/>
            <person name="Wang J."/>
            <person name="Bornberg-Bauer E."/>
            <person name="Korb J."/>
            <person name="Zhang G."/>
            <person name="Liebig J."/>
        </authorList>
    </citation>
    <scope>NUCLEOTIDE SEQUENCE [LARGE SCALE GENOMIC DNA]</scope>
    <source>
        <tissue evidence="20">Whole organism</tissue>
    </source>
</reference>
<evidence type="ECO:0000259" key="19">
    <source>
        <dbReference type="Pfam" id="PF19269"/>
    </source>
</evidence>
<dbReference type="Gene3D" id="3.40.50.620">
    <property type="entry name" value="HUPs"/>
    <property type="match status" value="1"/>
</dbReference>
<dbReference type="InterPro" id="IPR014729">
    <property type="entry name" value="Rossmann-like_a/b/a_fold"/>
</dbReference>
<evidence type="ECO:0000256" key="4">
    <source>
        <dbReference type="ARBA" id="ARBA00022598"/>
    </source>
</evidence>
<evidence type="ECO:0000256" key="15">
    <source>
        <dbReference type="ARBA" id="ARBA00047479"/>
    </source>
</evidence>
<dbReference type="FunFam" id="3.40.50.620:FF:000045">
    <property type="entry name" value="Glutamate--tRNA ligase, mitochondrial"/>
    <property type="match status" value="1"/>
</dbReference>
<dbReference type="InterPro" id="IPR020751">
    <property type="entry name" value="aa-tRNA-synth_I_codon-bd_sub2"/>
</dbReference>
<evidence type="ECO:0000256" key="17">
    <source>
        <dbReference type="RuleBase" id="RU363037"/>
    </source>
</evidence>
<evidence type="ECO:0000256" key="6">
    <source>
        <dbReference type="ARBA" id="ARBA00022840"/>
    </source>
</evidence>
<dbReference type="OMA" id="QAPRYDN"/>
<dbReference type="EMBL" id="KK852665">
    <property type="protein sequence ID" value="KDR18959.1"/>
    <property type="molecule type" value="Genomic_DNA"/>
</dbReference>
<evidence type="ECO:0000313" key="21">
    <source>
        <dbReference type="Proteomes" id="UP000027135"/>
    </source>
</evidence>
<dbReference type="InterPro" id="IPR033910">
    <property type="entry name" value="GluRS_core"/>
</dbReference>
<dbReference type="PRINTS" id="PR00987">
    <property type="entry name" value="TRNASYNTHGLU"/>
</dbReference>
<dbReference type="InterPro" id="IPR008925">
    <property type="entry name" value="aa_tRNA-synth_I_cd-bd_sf"/>
</dbReference>
<accession>A0A067R6M3</accession>
<dbReference type="SUPFAM" id="SSF52374">
    <property type="entry name" value="Nucleotidylyl transferase"/>
    <property type="match status" value="1"/>
</dbReference>